<comment type="caution">
    <text evidence="1">The sequence shown here is derived from an EMBL/GenBank/DDBJ whole genome shotgun (WGS) entry which is preliminary data.</text>
</comment>
<sequence>MTLDDKGTVKQIRDYLLGKSERFADAKAKQTLARLLDPKSDKHVGLLINERFVNMPPHTVPPLLRLLFEEMEAVSKYLLLSPVYRPVRPSEDAVGEVPNSAASDKDKAVGISCYYRAEDKLIEPLVDSMFEYQLTRYKRQSDSRDIFSDSELRTCRRCFIIHHTKLWQIYYRPEQALKIE</sequence>
<reference evidence="1" key="1">
    <citation type="submission" date="2022-06" db="EMBL/GenBank/DDBJ databases">
        <title>Phylogenomic reconstructions and comparative analyses of Kickxellomycotina fungi.</title>
        <authorList>
            <person name="Reynolds N.K."/>
            <person name="Stajich J.E."/>
            <person name="Barry K."/>
            <person name="Grigoriev I.V."/>
            <person name="Crous P."/>
            <person name="Smith M.E."/>
        </authorList>
    </citation>
    <scope>NUCLEOTIDE SEQUENCE</scope>
    <source>
        <strain evidence="1">RSA 2271</strain>
    </source>
</reference>
<gene>
    <name evidence="1" type="primary">BCP1_2</name>
    <name evidence="1" type="ORF">EV182_002591</name>
</gene>
<proteinExistence type="predicted"/>
<name>A0ACC1HT05_9FUNG</name>
<protein>
    <submittedName>
        <fullName evidence="1">Mss4p nuclear export</fullName>
    </submittedName>
</protein>
<organism evidence="1 2">
    <name type="scientific">Spiromyces aspiralis</name>
    <dbReference type="NCBI Taxonomy" id="68401"/>
    <lineage>
        <taxon>Eukaryota</taxon>
        <taxon>Fungi</taxon>
        <taxon>Fungi incertae sedis</taxon>
        <taxon>Zoopagomycota</taxon>
        <taxon>Kickxellomycotina</taxon>
        <taxon>Kickxellomycetes</taxon>
        <taxon>Kickxellales</taxon>
        <taxon>Kickxellaceae</taxon>
        <taxon>Spiromyces</taxon>
    </lineage>
</organism>
<dbReference type="Proteomes" id="UP001145114">
    <property type="component" value="Unassembled WGS sequence"/>
</dbReference>
<evidence type="ECO:0000313" key="2">
    <source>
        <dbReference type="Proteomes" id="UP001145114"/>
    </source>
</evidence>
<accession>A0ACC1HT05</accession>
<evidence type="ECO:0000313" key="1">
    <source>
        <dbReference type="EMBL" id="KAJ1679170.1"/>
    </source>
</evidence>
<keyword evidence="2" id="KW-1185">Reference proteome</keyword>
<dbReference type="EMBL" id="JAMZIH010000555">
    <property type="protein sequence ID" value="KAJ1679170.1"/>
    <property type="molecule type" value="Genomic_DNA"/>
</dbReference>